<evidence type="ECO:0000313" key="3">
    <source>
        <dbReference type="Proteomes" id="UP000813461"/>
    </source>
</evidence>
<name>A0A8K0QUW3_9PLEO</name>
<sequence>MHLVRIIMFAFTIAAAALALPSSWGRTKPATKVEHPQHYYLSASCPQEPWHNRSIVALPTSQRLGLENFTVAPTTPGLNFRPIELANGYFALRGDGDNENSSGLFLVALKPTNGTQITGMTVLHLPKADSAMIQRDVETCPDDFECVADQWTFDAAGDGMVHHNFKFAGSDGDWEPIKDAAPEGWHVYWKGGGGVDHPIVLDLVGADDHGR</sequence>
<organism evidence="2 3">
    <name type="scientific">Paraphoma chrysanthemicola</name>
    <dbReference type="NCBI Taxonomy" id="798071"/>
    <lineage>
        <taxon>Eukaryota</taxon>
        <taxon>Fungi</taxon>
        <taxon>Dikarya</taxon>
        <taxon>Ascomycota</taxon>
        <taxon>Pezizomycotina</taxon>
        <taxon>Dothideomycetes</taxon>
        <taxon>Pleosporomycetidae</taxon>
        <taxon>Pleosporales</taxon>
        <taxon>Pleosporineae</taxon>
        <taxon>Phaeosphaeriaceae</taxon>
        <taxon>Paraphoma</taxon>
    </lineage>
</organism>
<reference evidence="2" key="1">
    <citation type="journal article" date="2021" name="Nat. Commun.">
        <title>Genetic determinants of endophytism in the Arabidopsis root mycobiome.</title>
        <authorList>
            <person name="Mesny F."/>
            <person name="Miyauchi S."/>
            <person name="Thiergart T."/>
            <person name="Pickel B."/>
            <person name="Atanasova L."/>
            <person name="Karlsson M."/>
            <person name="Huettel B."/>
            <person name="Barry K.W."/>
            <person name="Haridas S."/>
            <person name="Chen C."/>
            <person name="Bauer D."/>
            <person name="Andreopoulos W."/>
            <person name="Pangilinan J."/>
            <person name="LaButti K."/>
            <person name="Riley R."/>
            <person name="Lipzen A."/>
            <person name="Clum A."/>
            <person name="Drula E."/>
            <person name="Henrissat B."/>
            <person name="Kohler A."/>
            <person name="Grigoriev I.V."/>
            <person name="Martin F.M."/>
            <person name="Hacquard S."/>
        </authorList>
    </citation>
    <scope>NUCLEOTIDE SEQUENCE</scope>
    <source>
        <strain evidence="2">MPI-SDFR-AT-0120</strain>
    </source>
</reference>
<feature type="chain" id="PRO_5035469424" evidence="1">
    <location>
        <begin position="20"/>
        <end position="211"/>
    </location>
</feature>
<gene>
    <name evidence="2" type="ORF">FB567DRAFT_204202</name>
</gene>
<dbReference type="AlphaFoldDB" id="A0A8K0QUW3"/>
<dbReference type="OrthoDB" id="3743491at2759"/>
<accession>A0A8K0QUW3</accession>
<evidence type="ECO:0000256" key="1">
    <source>
        <dbReference type="SAM" id="SignalP"/>
    </source>
</evidence>
<dbReference type="Proteomes" id="UP000813461">
    <property type="component" value="Unassembled WGS sequence"/>
</dbReference>
<proteinExistence type="predicted"/>
<protein>
    <submittedName>
        <fullName evidence="2">Uncharacterized protein</fullName>
    </submittedName>
</protein>
<evidence type="ECO:0000313" key="2">
    <source>
        <dbReference type="EMBL" id="KAH7072494.1"/>
    </source>
</evidence>
<feature type="signal peptide" evidence="1">
    <location>
        <begin position="1"/>
        <end position="19"/>
    </location>
</feature>
<dbReference type="EMBL" id="JAGMVJ010000023">
    <property type="protein sequence ID" value="KAH7072494.1"/>
    <property type="molecule type" value="Genomic_DNA"/>
</dbReference>
<keyword evidence="3" id="KW-1185">Reference proteome</keyword>
<keyword evidence="1" id="KW-0732">Signal</keyword>
<comment type="caution">
    <text evidence="2">The sequence shown here is derived from an EMBL/GenBank/DDBJ whole genome shotgun (WGS) entry which is preliminary data.</text>
</comment>